<dbReference type="WBParaSite" id="maker-uti_cns_0045092-snap-gene-0.2-mRNA-1">
    <property type="protein sequence ID" value="maker-uti_cns_0045092-snap-gene-0.2-mRNA-1"/>
    <property type="gene ID" value="maker-uti_cns_0045092-snap-gene-0.2"/>
</dbReference>
<proteinExistence type="predicted"/>
<reference evidence="2" key="1">
    <citation type="submission" date="2016-11" db="UniProtKB">
        <authorList>
            <consortium name="WormBaseParasite"/>
        </authorList>
    </citation>
    <scope>IDENTIFICATION</scope>
</reference>
<name>A0A1I8J0E2_9PLAT</name>
<evidence type="ECO:0000313" key="1">
    <source>
        <dbReference type="Proteomes" id="UP000095280"/>
    </source>
</evidence>
<protein>
    <submittedName>
        <fullName evidence="2">Uncharacterized protein</fullName>
    </submittedName>
</protein>
<organism evidence="1 2">
    <name type="scientific">Macrostomum lignano</name>
    <dbReference type="NCBI Taxonomy" id="282301"/>
    <lineage>
        <taxon>Eukaryota</taxon>
        <taxon>Metazoa</taxon>
        <taxon>Spiralia</taxon>
        <taxon>Lophotrochozoa</taxon>
        <taxon>Platyhelminthes</taxon>
        <taxon>Rhabditophora</taxon>
        <taxon>Macrostomorpha</taxon>
        <taxon>Macrostomida</taxon>
        <taxon>Macrostomidae</taxon>
        <taxon>Macrostomum</taxon>
    </lineage>
</organism>
<evidence type="ECO:0000313" key="2">
    <source>
        <dbReference type="WBParaSite" id="maker-uti_cns_0045092-snap-gene-0.2-mRNA-1"/>
    </source>
</evidence>
<dbReference type="Proteomes" id="UP000095280">
    <property type="component" value="Unplaced"/>
</dbReference>
<dbReference type="AlphaFoldDB" id="A0A1I8J0E2"/>
<sequence length="31" mass="3465">MAIRSQKAAISVQEKILLRNLPGPHSFCQNN</sequence>
<keyword evidence="1" id="KW-1185">Reference proteome</keyword>
<accession>A0A1I8J0E2</accession>